<accession>A0A7C8IEG3</accession>
<dbReference type="AlphaFoldDB" id="A0A7C8IEG3"/>
<organism evidence="1 2">
    <name type="scientific">Massariosphaeria phaeospora</name>
    <dbReference type="NCBI Taxonomy" id="100035"/>
    <lineage>
        <taxon>Eukaryota</taxon>
        <taxon>Fungi</taxon>
        <taxon>Dikarya</taxon>
        <taxon>Ascomycota</taxon>
        <taxon>Pezizomycotina</taxon>
        <taxon>Dothideomycetes</taxon>
        <taxon>Pleosporomycetidae</taxon>
        <taxon>Pleosporales</taxon>
        <taxon>Pleosporales incertae sedis</taxon>
        <taxon>Massariosphaeria</taxon>
    </lineage>
</organism>
<name>A0A7C8IEG3_9PLEO</name>
<proteinExistence type="predicted"/>
<dbReference type="Proteomes" id="UP000481861">
    <property type="component" value="Unassembled WGS sequence"/>
</dbReference>
<gene>
    <name evidence="1" type="ORF">BDV95DRAFT_604441</name>
</gene>
<protein>
    <submittedName>
        <fullName evidence="1">Uncharacterized protein</fullName>
    </submittedName>
</protein>
<evidence type="ECO:0000313" key="2">
    <source>
        <dbReference type="Proteomes" id="UP000481861"/>
    </source>
</evidence>
<evidence type="ECO:0000313" key="1">
    <source>
        <dbReference type="EMBL" id="KAF2874253.1"/>
    </source>
</evidence>
<sequence length="327" mass="36643">MLRGEKESATMPCISAFDDPRYPSSSQGFPRLVVYEQADQTLVLDTGNYALNEITKPAILLQDSLIAALDTMHTAHISGISKTSIKKLEQLFDFVVASAHTASADIIARKYSDSAHAKELVQGCSCKDVSKKQTRKTGLAICIEENCIELDTTVGSVNAKLLSGRTNVYSELLAFKFQYCGNAVLNLSPFAVDFVSYKRTSLFTTISKTLDQDWFDITLYGEIVEAALIFWCTKIRAQEYRYQDTLAAYSDVLWFSICSASFLNDVLKILTYRAGPYTQTLEQRIRVLSHELCGLMDFYVGRLEGREPRPHPRYLCYEYGLGALTAK</sequence>
<dbReference type="EMBL" id="JAADJZ010000006">
    <property type="protein sequence ID" value="KAF2874253.1"/>
    <property type="molecule type" value="Genomic_DNA"/>
</dbReference>
<keyword evidence="2" id="KW-1185">Reference proteome</keyword>
<comment type="caution">
    <text evidence="1">The sequence shown here is derived from an EMBL/GenBank/DDBJ whole genome shotgun (WGS) entry which is preliminary data.</text>
</comment>
<reference evidence="1 2" key="1">
    <citation type="submission" date="2020-01" db="EMBL/GenBank/DDBJ databases">
        <authorList>
            <consortium name="DOE Joint Genome Institute"/>
            <person name="Haridas S."/>
            <person name="Albert R."/>
            <person name="Binder M."/>
            <person name="Bloem J."/>
            <person name="Labutti K."/>
            <person name="Salamov A."/>
            <person name="Andreopoulos B."/>
            <person name="Baker S.E."/>
            <person name="Barry K."/>
            <person name="Bills G."/>
            <person name="Bluhm B.H."/>
            <person name="Cannon C."/>
            <person name="Castanera R."/>
            <person name="Culley D.E."/>
            <person name="Daum C."/>
            <person name="Ezra D."/>
            <person name="Gonzalez J.B."/>
            <person name="Henrissat B."/>
            <person name="Kuo A."/>
            <person name="Liang C."/>
            <person name="Lipzen A."/>
            <person name="Lutzoni F."/>
            <person name="Magnuson J."/>
            <person name="Mondo S."/>
            <person name="Nolan M."/>
            <person name="Ohm R."/>
            <person name="Pangilinan J."/>
            <person name="Park H.-J.H."/>
            <person name="Ramirez L."/>
            <person name="Alfaro M."/>
            <person name="Sun H."/>
            <person name="Tritt A."/>
            <person name="Yoshinaga Y."/>
            <person name="Zwiers L.-H.L."/>
            <person name="Turgeon B.G."/>
            <person name="Goodwin S.B."/>
            <person name="Spatafora J.W."/>
            <person name="Crous P.W."/>
            <person name="Grigoriev I.V."/>
        </authorList>
    </citation>
    <scope>NUCLEOTIDE SEQUENCE [LARGE SCALE GENOMIC DNA]</scope>
    <source>
        <strain evidence="1 2">CBS 611.86</strain>
    </source>
</reference>